<feature type="binding site" evidence="15">
    <location>
        <begin position="228"/>
        <end position="235"/>
    </location>
    <ligand>
        <name>ATP</name>
        <dbReference type="ChEBI" id="CHEBI:30616"/>
    </ligand>
</feature>
<dbReference type="GO" id="GO:0016887">
    <property type="term" value="F:ATP hydrolysis activity"/>
    <property type="evidence" value="ECO:0007669"/>
    <property type="project" value="UniProtKB-UniRule"/>
</dbReference>
<dbReference type="EC" id="3.4.24.-" evidence="15"/>
<reference evidence="19 20" key="1">
    <citation type="submission" date="2017-08" db="EMBL/GenBank/DDBJ databases">
        <title>Infants hospitalized years apart are colonized by the same room-sourced microbial strains.</title>
        <authorList>
            <person name="Brooks B."/>
            <person name="Olm M.R."/>
            <person name="Firek B.A."/>
            <person name="Baker R."/>
            <person name="Thomas B.C."/>
            <person name="Morowitz M.J."/>
            <person name="Banfield J.F."/>
        </authorList>
    </citation>
    <scope>NUCLEOTIDE SEQUENCE [LARGE SCALE GENOMIC DNA]</scope>
    <source>
        <strain evidence="19">S2_006_000_R1_57</strain>
    </source>
</reference>
<evidence type="ECO:0000256" key="16">
    <source>
        <dbReference type="RuleBase" id="RU003651"/>
    </source>
</evidence>
<feature type="binding site" evidence="15">
    <location>
        <position position="450"/>
    </location>
    <ligand>
        <name>Zn(2+)</name>
        <dbReference type="ChEBI" id="CHEBI:29105"/>
        <note>catalytic</note>
    </ligand>
</feature>
<dbReference type="InterPro" id="IPR005936">
    <property type="entry name" value="FtsH"/>
</dbReference>
<organism evidence="19 20">
    <name type="scientific">Lawsonella clevelandensis</name>
    <dbReference type="NCBI Taxonomy" id="1528099"/>
    <lineage>
        <taxon>Bacteria</taxon>
        <taxon>Bacillati</taxon>
        <taxon>Actinomycetota</taxon>
        <taxon>Actinomycetes</taxon>
        <taxon>Mycobacteriales</taxon>
        <taxon>Lawsonellaceae</taxon>
        <taxon>Lawsonella</taxon>
    </lineage>
</organism>
<dbReference type="GO" id="GO:0005524">
    <property type="term" value="F:ATP binding"/>
    <property type="evidence" value="ECO:0007669"/>
    <property type="project" value="UniProtKB-UniRule"/>
</dbReference>
<feature type="transmembrane region" description="Helical" evidence="15">
    <location>
        <begin position="141"/>
        <end position="160"/>
    </location>
</feature>
<evidence type="ECO:0000256" key="7">
    <source>
        <dbReference type="ARBA" id="ARBA00022741"/>
    </source>
</evidence>
<comment type="similarity">
    <text evidence="14 15">In the central section; belongs to the AAA ATPase family.</text>
</comment>
<keyword evidence="12 15" id="KW-0482">Metalloprotease</keyword>
<evidence type="ECO:0000259" key="18">
    <source>
        <dbReference type="SMART" id="SM00382"/>
    </source>
</evidence>
<dbReference type="FunFam" id="3.40.50.300:FF:000001">
    <property type="entry name" value="ATP-dependent zinc metalloprotease FtsH"/>
    <property type="match status" value="1"/>
</dbReference>
<feature type="domain" description="AAA+ ATPase" evidence="18">
    <location>
        <begin position="220"/>
        <end position="359"/>
    </location>
</feature>
<feature type="region of interest" description="Disordered" evidence="17">
    <location>
        <begin position="637"/>
        <end position="746"/>
    </location>
</feature>
<evidence type="ECO:0000256" key="6">
    <source>
        <dbReference type="ARBA" id="ARBA00022723"/>
    </source>
</evidence>
<feature type="compositionally biased region" description="Basic and acidic residues" evidence="17">
    <location>
        <begin position="659"/>
        <end position="668"/>
    </location>
</feature>
<feature type="binding site" evidence="15">
    <location>
        <position position="454"/>
    </location>
    <ligand>
        <name>Zn(2+)</name>
        <dbReference type="ChEBI" id="CHEBI:29105"/>
        <note>catalytic</note>
    </ligand>
</feature>
<dbReference type="SUPFAM" id="SSF52540">
    <property type="entry name" value="P-loop containing nucleoside triphosphate hydrolases"/>
    <property type="match status" value="1"/>
</dbReference>
<dbReference type="Proteomes" id="UP000248606">
    <property type="component" value="Unassembled WGS sequence"/>
</dbReference>
<comment type="subcellular location">
    <subcellularLocation>
        <location evidence="15">Cell membrane</location>
        <topology evidence="15">Multi-pass membrane protein</topology>
        <orientation evidence="15">Cytoplasmic side</orientation>
    </subcellularLocation>
    <subcellularLocation>
        <location evidence="1">Membrane</location>
    </subcellularLocation>
</comment>
<keyword evidence="8 15" id="KW-0378">Hydrolase</keyword>
<dbReference type="InterPro" id="IPR003593">
    <property type="entry name" value="AAA+_ATPase"/>
</dbReference>
<dbReference type="InterPro" id="IPR037219">
    <property type="entry name" value="Peptidase_M41-like"/>
</dbReference>
<dbReference type="InterPro" id="IPR011546">
    <property type="entry name" value="Pept_M41_FtsH_extracell"/>
</dbReference>
<comment type="similarity">
    <text evidence="16">Belongs to the AAA ATPase family.</text>
</comment>
<dbReference type="PANTHER" id="PTHR23076">
    <property type="entry name" value="METALLOPROTEASE M41 FTSH"/>
    <property type="match status" value="1"/>
</dbReference>
<dbReference type="GO" id="GO:0004176">
    <property type="term" value="F:ATP-dependent peptidase activity"/>
    <property type="evidence" value="ECO:0007669"/>
    <property type="project" value="InterPro"/>
</dbReference>
<dbReference type="InterPro" id="IPR000642">
    <property type="entry name" value="Peptidase_M41"/>
</dbReference>
<dbReference type="NCBIfam" id="TIGR01241">
    <property type="entry name" value="FtsH_fam"/>
    <property type="match status" value="1"/>
</dbReference>
<dbReference type="PANTHER" id="PTHR23076:SF97">
    <property type="entry name" value="ATP-DEPENDENT ZINC METALLOPROTEASE YME1L1"/>
    <property type="match status" value="1"/>
</dbReference>
<dbReference type="FunFam" id="1.20.58.760:FF:000001">
    <property type="entry name" value="ATP-dependent zinc metalloprotease FtsH"/>
    <property type="match status" value="1"/>
</dbReference>
<dbReference type="GO" id="GO:0004222">
    <property type="term" value="F:metalloendopeptidase activity"/>
    <property type="evidence" value="ECO:0007669"/>
    <property type="project" value="InterPro"/>
</dbReference>
<keyword evidence="19" id="KW-0132">Cell division</keyword>
<keyword evidence="3 15" id="KW-1003">Cell membrane</keyword>
<evidence type="ECO:0000256" key="14">
    <source>
        <dbReference type="ARBA" id="ARBA00061570"/>
    </source>
</evidence>
<dbReference type="InterPro" id="IPR003960">
    <property type="entry name" value="ATPase_AAA_CS"/>
</dbReference>
<keyword evidence="13 15" id="KW-0472">Membrane</keyword>
<dbReference type="FunFam" id="1.10.8.60:FF:000001">
    <property type="entry name" value="ATP-dependent zinc metalloprotease FtsH"/>
    <property type="match status" value="1"/>
</dbReference>
<comment type="caution">
    <text evidence="19">The sequence shown here is derived from an EMBL/GenBank/DDBJ whole genome shotgun (WGS) entry which is preliminary data.</text>
</comment>
<dbReference type="GO" id="GO:0006508">
    <property type="term" value="P:proteolysis"/>
    <property type="evidence" value="ECO:0007669"/>
    <property type="project" value="UniProtKB-KW"/>
</dbReference>
<evidence type="ECO:0000256" key="11">
    <source>
        <dbReference type="ARBA" id="ARBA00022989"/>
    </source>
</evidence>
<evidence type="ECO:0000256" key="8">
    <source>
        <dbReference type="ARBA" id="ARBA00022801"/>
    </source>
</evidence>
<dbReference type="Pfam" id="PF01434">
    <property type="entry name" value="Peptidase_M41"/>
    <property type="match status" value="1"/>
</dbReference>
<dbReference type="CDD" id="cd19501">
    <property type="entry name" value="RecA-like_FtsH"/>
    <property type="match status" value="1"/>
</dbReference>
<comment type="cofactor">
    <cofactor evidence="15">
        <name>Zn(2+)</name>
        <dbReference type="ChEBI" id="CHEBI:29105"/>
    </cofactor>
    <text evidence="15">Binds 1 zinc ion per subunit.</text>
</comment>
<keyword evidence="19" id="KW-0131">Cell cycle</keyword>
<keyword evidence="9 15" id="KW-0862">Zinc</keyword>
<keyword evidence="6 15" id="KW-0479">Metal-binding</keyword>
<comment type="subunit">
    <text evidence="15">Homohexamer.</text>
</comment>
<evidence type="ECO:0000256" key="5">
    <source>
        <dbReference type="ARBA" id="ARBA00022692"/>
    </source>
</evidence>
<feature type="active site" evidence="15">
    <location>
        <position position="451"/>
    </location>
</feature>
<dbReference type="Gene3D" id="3.40.50.300">
    <property type="entry name" value="P-loop containing nucleotide triphosphate hydrolases"/>
    <property type="match status" value="1"/>
</dbReference>
<keyword evidence="10 15" id="KW-0067">ATP-binding</keyword>
<comment type="similarity">
    <text evidence="2 15">In the C-terminal section; belongs to the peptidase M41 family.</text>
</comment>
<evidence type="ECO:0000256" key="15">
    <source>
        <dbReference type="HAMAP-Rule" id="MF_01458"/>
    </source>
</evidence>
<evidence type="ECO:0000256" key="1">
    <source>
        <dbReference type="ARBA" id="ARBA00004370"/>
    </source>
</evidence>
<evidence type="ECO:0000256" key="10">
    <source>
        <dbReference type="ARBA" id="ARBA00022840"/>
    </source>
</evidence>
<dbReference type="HAMAP" id="MF_01458">
    <property type="entry name" value="FtsH"/>
    <property type="match status" value="1"/>
</dbReference>
<keyword evidence="7 15" id="KW-0547">Nucleotide-binding</keyword>
<dbReference type="Pfam" id="PF06480">
    <property type="entry name" value="FtsH_ext"/>
    <property type="match status" value="1"/>
</dbReference>
<feature type="binding site" evidence="15">
    <location>
        <position position="526"/>
    </location>
    <ligand>
        <name>Zn(2+)</name>
        <dbReference type="ChEBI" id="CHEBI:29105"/>
        <note>catalytic</note>
    </ligand>
</feature>
<dbReference type="InterPro" id="IPR041569">
    <property type="entry name" value="AAA_lid_3"/>
</dbReference>
<evidence type="ECO:0000256" key="12">
    <source>
        <dbReference type="ARBA" id="ARBA00023049"/>
    </source>
</evidence>
<dbReference type="SUPFAM" id="SSF140990">
    <property type="entry name" value="FtsH protease domain-like"/>
    <property type="match status" value="1"/>
</dbReference>
<dbReference type="Pfam" id="PF00004">
    <property type="entry name" value="AAA"/>
    <property type="match status" value="1"/>
</dbReference>
<dbReference type="EMBL" id="QFOZ01000005">
    <property type="protein sequence ID" value="PZP88886.1"/>
    <property type="molecule type" value="Genomic_DNA"/>
</dbReference>
<dbReference type="InterPro" id="IPR027417">
    <property type="entry name" value="P-loop_NTPase"/>
</dbReference>
<dbReference type="PROSITE" id="PS00674">
    <property type="entry name" value="AAA"/>
    <property type="match status" value="1"/>
</dbReference>
<dbReference type="RefSeq" id="WP_303678799.1">
    <property type="nucleotide sequence ID" value="NZ_JAPJOB010000006.1"/>
</dbReference>
<evidence type="ECO:0000313" key="19">
    <source>
        <dbReference type="EMBL" id="PZP88886.1"/>
    </source>
</evidence>
<feature type="transmembrane region" description="Helical" evidence="15">
    <location>
        <begin position="7"/>
        <end position="26"/>
    </location>
</feature>
<evidence type="ECO:0000256" key="17">
    <source>
        <dbReference type="SAM" id="MobiDB-lite"/>
    </source>
</evidence>
<evidence type="ECO:0000256" key="3">
    <source>
        <dbReference type="ARBA" id="ARBA00022475"/>
    </source>
</evidence>
<dbReference type="GO" id="GO:0051301">
    <property type="term" value="P:cell division"/>
    <property type="evidence" value="ECO:0007669"/>
    <property type="project" value="UniProtKB-KW"/>
</dbReference>
<evidence type="ECO:0000256" key="2">
    <source>
        <dbReference type="ARBA" id="ARBA00010044"/>
    </source>
</evidence>
<keyword evidence="4 15" id="KW-0645">Protease</keyword>
<accession>A0A2W5K275</accession>
<dbReference type="Gene3D" id="1.10.8.60">
    <property type="match status" value="1"/>
</dbReference>
<gene>
    <name evidence="15" type="primary">ftsH</name>
    <name evidence="19" type="ORF">DI579_04640</name>
</gene>
<evidence type="ECO:0000256" key="13">
    <source>
        <dbReference type="ARBA" id="ARBA00023136"/>
    </source>
</evidence>
<dbReference type="AlphaFoldDB" id="A0A2W5K275"/>
<dbReference type="GO" id="GO:0005886">
    <property type="term" value="C:plasma membrane"/>
    <property type="evidence" value="ECO:0007669"/>
    <property type="project" value="UniProtKB-SubCell"/>
</dbReference>
<feature type="region of interest" description="Disordered" evidence="17">
    <location>
        <begin position="77"/>
        <end position="96"/>
    </location>
</feature>
<keyword evidence="5 15" id="KW-0812">Transmembrane</keyword>
<dbReference type="InterPro" id="IPR003959">
    <property type="entry name" value="ATPase_AAA_core"/>
</dbReference>
<dbReference type="Gene3D" id="1.20.58.760">
    <property type="entry name" value="Peptidase M41"/>
    <property type="match status" value="1"/>
</dbReference>
<sequence>MNRKKLFRNIGIIAFIVLLFVGLSFFGGNNSVDYQSVNTSTILQQIKDDNVEKAVVEDREQVLKVILKKKTKVEPAEPQKQGLFGSTSKQGDSGDKKHVEAKALSAQYPAASADDIFSLLQESKVDAFTTEVHQSSWFTQALIYLGPTLLLVLLMIWFFGRMQKNGPMGFGKSFASGVNKDRPTTTFKDVAGEDEAVEELNEIKDFLQHPERYEKLGAKIPRGVLLYGPPGTGKTLLARAVAGEAGVPFFSISGSDFVEMFAGVGASRVRELFDQAKKNNPSIIFIDEIDAVGRQRGAGIGGGHDEREQTLNQLLVEMDGFEDRQSVILIAATNRVDVLDPALLRPGRFDRQIPVTNPDLKGRQAILKVHAEGKPFTKDCDLDALAKRTVGFSGADLANVLNEAALLTARQNQKAITPDNLEEATDRVIGGPRRTGRIISEKEKKVTAYHEAGHTICAWAMPQMDPVYKVTILPRGRTGGYSMVAGEDDSGLRTRTQLLSQIVFAMGGRTSEELVFAEPTTGASNDIEQATKIARAMVSEWGMSAKLGPVKYGEEEGDPFLGRTLGTKSTYSHEVARDIDEEVHRIIDACHTEAWETLTQYRDLLDNLAFALLEKETLRRPDLEEILGSIETRPRITEFDDFGERTPSTQPPVKTPGELAKERGEEWPPKIGKQALPEISEDDIVHYSSPDKPAQPGRPTQSSDSSSQRQSRHHSDDAQQNGRGDSDNRRGGLFGGWGFGKNRRDK</sequence>
<dbReference type="SMART" id="SM00382">
    <property type="entry name" value="AAA"/>
    <property type="match status" value="1"/>
</dbReference>
<evidence type="ECO:0000256" key="9">
    <source>
        <dbReference type="ARBA" id="ARBA00022833"/>
    </source>
</evidence>
<name>A0A2W5K275_9ACTN</name>
<evidence type="ECO:0000256" key="4">
    <source>
        <dbReference type="ARBA" id="ARBA00022670"/>
    </source>
</evidence>
<dbReference type="GO" id="GO:0008270">
    <property type="term" value="F:zinc ion binding"/>
    <property type="evidence" value="ECO:0007669"/>
    <property type="project" value="UniProtKB-UniRule"/>
</dbReference>
<dbReference type="Pfam" id="PF17862">
    <property type="entry name" value="AAA_lid_3"/>
    <property type="match status" value="1"/>
</dbReference>
<proteinExistence type="inferred from homology"/>
<dbReference type="GO" id="GO:0030163">
    <property type="term" value="P:protein catabolic process"/>
    <property type="evidence" value="ECO:0007669"/>
    <property type="project" value="UniProtKB-UniRule"/>
</dbReference>
<evidence type="ECO:0000313" key="20">
    <source>
        <dbReference type="Proteomes" id="UP000248606"/>
    </source>
</evidence>
<protein>
    <recommendedName>
        <fullName evidence="15">ATP-dependent zinc metalloprotease FtsH</fullName>
        <ecNumber evidence="15">3.4.24.-</ecNumber>
    </recommendedName>
</protein>
<keyword evidence="11 15" id="KW-1133">Transmembrane helix</keyword>
<comment type="function">
    <text evidence="15">Acts as a processive, ATP-dependent zinc metallopeptidase for both cytoplasmic and membrane proteins. Plays a role in the quality control of integral membrane proteins.</text>
</comment>